<dbReference type="PANTHER" id="PTHR43540">
    <property type="entry name" value="PEROXYUREIDOACRYLATE/UREIDOACRYLATE AMIDOHYDROLASE-RELATED"/>
    <property type="match status" value="1"/>
</dbReference>
<dbReference type="STRING" id="519424.AZF04_19520"/>
<sequence>MKGRFSLLNNGLKKLIQASKQALVIVDMQNDFIEEGGAFSQGGFNVRSFEPIISVIQKLLKTARIQEIPVIYLTMVHDQNNDGQKAWKKRREAFNHPNSCRRNTWGVQLIERLKPLQSECIIQKHRYNGFTNSQLQNYLTEKGIESLIFTGVNTNVCVEATARAAHDLDYHVALIEDATATAYEDAYLASLRNFERHFGLVMKSEEWIKSVSYVK</sequence>
<reference evidence="4" key="1">
    <citation type="submission" date="2016-02" db="EMBL/GenBank/DDBJ databases">
        <title>Genome sequence of Bacillus trypoxylicola KCTC 13244(T).</title>
        <authorList>
            <person name="Jeong H."/>
            <person name="Park S.-H."/>
            <person name="Choi S.-K."/>
        </authorList>
    </citation>
    <scope>NUCLEOTIDE SEQUENCE [LARGE SCALE GENOMIC DNA]</scope>
    <source>
        <strain evidence="4">KCTC 13244</strain>
    </source>
</reference>
<name>A0A162DQI9_9BACI</name>
<organism evidence="4 5">
    <name type="scientific">Alkalihalobacillus trypoxylicola</name>
    <dbReference type="NCBI Taxonomy" id="519424"/>
    <lineage>
        <taxon>Bacteria</taxon>
        <taxon>Bacillati</taxon>
        <taxon>Bacillota</taxon>
        <taxon>Bacilli</taxon>
        <taxon>Bacillales</taxon>
        <taxon>Bacillaceae</taxon>
        <taxon>Alkalihalobacillus</taxon>
    </lineage>
</organism>
<evidence type="ECO:0000259" key="3">
    <source>
        <dbReference type="Pfam" id="PF00857"/>
    </source>
</evidence>
<dbReference type="PANTHER" id="PTHR43540:SF6">
    <property type="entry name" value="ISOCHORISMATASE-LIKE DOMAIN-CONTAINING PROTEIN"/>
    <property type="match status" value="1"/>
</dbReference>
<evidence type="ECO:0000313" key="4">
    <source>
        <dbReference type="EMBL" id="KYG30564.1"/>
    </source>
</evidence>
<dbReference type="Proteomes" id="UP000075806">
    <property type="component" value="Unassembled WGS sequence"/>
</dbReference>
<evidence type="ECO:0000313" key="5">
    <source>
        <dbReference type="Proteomes" id="UP000075806"/>
    </source>
</evidence>
<comment type="caution">
    <text evidence="4">The sequence shown here is derived from an EMBL/GenBank/DDBJ whole genome shotgun (WGS) entry which is preliminary data.</text>
</comment>
<dbReference type="CDD" id="cd00431">
    <property type="entry name" value="cysteine_hydrolases"/>
    <property type="match status" value="1"/>
</dbReference>
<protein>
    <recommendedName>
        <fullName evidence="3">Isochorismatase-like domain-containing protein</fullName>
    </recommendedName>
</protein>
<gene>
    <name evidence="4" type="ORF">AZF04_19520</name>
</gene>
<comment type="similarity">
    <text evidence="1">Belongs to the isochorismatase family.</text>
</comment>
<dbReference type="EMBL" id="LTAO01000018">
    <property type="protein sequence ID" value="KYG30564.1"/>
    <property type="molecule type" value="Genomic_DNA"/>
</dbReference>
<dbReference type="SUPFAM" id="SSF52499">
    <property type="entry name" value="Isochorismatase-like hydrolases"/>
    <property type="match status" value="1"/>
</dbReference>
<dbReference type="OrthoDB" id="257098at2"/>
<keyword evidence="2" id="KW-0378">Hydrolase</keyword>
<dbReference type="Pfam" id="PF00857">
    <property type="entry name" value="Isochorismatase"/>
    <property type="match status" value="1"/>
</dbReference>
<dbReference type="Gene3D" id="3.40.50.850">
    <property type="entry name" value="Isochorismatase-like"/>
    <property type="match status" value="1"/>
</dbReference>
<proteinExistence type="inferred from homology"/>
<keyword evidence="5" id="KW-1185">Reference proteome</keyword>
<dbReference type="GO" id="GO:0016787">
    <property type="term" value="F:hydrolase activity"/>
    <property type="evidence" value="ECO:0007669"/>
    <property type="project" value="UniProtKB-KW"/>
</dbReference>
<dbReference type="InterPro" id="IPR050272">
    <property type="entry name" value="Isochorismatase-like_hydrls"/>
</dbReference>
<evidence type="ECO:0000256" key="2">
    <source>
        <dbReference type="ARBA" id="ARBA00022801"/>
    </source>
</evidence>
<dbReference type="InterPro" id="IPR036380">
    <property type="entry name" value="Isochorismatase-like_sf"/>
</dbReference>
<accession>A0A162DQI9</accession>
<feature type="domain" description="Isochorismatase-like" evidence="3">
    <location>
        <begin position="22"/>
        <end position="206"/>
    </location>
</feature>
<evidence type="ECO:0000256" key="1">
    <source>
        <dbReference type="ARBA" id="ARBA00006336"/>
    </source>
</evidence>
<dbReference type="InterPro" id="IPR000868">
    <property type="entry name" value="Isochorismatase-like_dom"/>
</dbReference>
<dbReference type="AlphaFoldDB" id="A0A162DQI9"/>